<dbReference type="InterPro" id="IPR011336">
    <property type="entry name" value="Restrct_endonuc_II_EcoRI/MunI"/>
</dbReference>
<dbReference type="SUPFAM" id="SSF52980">
    <property type="entry name" value="Restriction endonuclease-like"/>
    <property type="match status" value="1"/>
</dbReference>
<sequence>MSDITPQTTQSDALRNRLTTMHCGGQHLNDDSKGSECVLTAALQSAIIPYAEHLAKQRGWTITYKTKMDLYEMQCILAKASGGDCPEPDPANKRVFMKPDGGILCVVIGNETIPILITEDKKQGTNDSRFAEGKGRQATGNAVERGIKNIRAAEMLFHAGNVFPYVLFGSGCDFHPSETIAKRLEIGNYGAKNLEIIMRPGATEEEAAEDLRQLVAKINIQKRYGGKSIATICLKSHKWDEMSHNASAWTATEITMVCMRTIDIAFADLDARK</sequence>
<organism evidence="1">
    <name type="scientific">viral metagenome</name>
    <dbReference type="NCBI Taxonomy" id="1070528"/>
    <lineage>
        <taxon>unclassified sequences</taxon>
        <taxon>metagenomes</taxon>
        <taxon>organismal metagenomes</taxon>
    </lineage>
</organism>
<evidence type="ECO:0008006" key="2">
    <source>
        <dbReference type="Google" id="ProtNLM"/>
    </source>
</evidence>
<dbReference type="GO" id="GO:0009036">
    <property type="term" value="F:type II site-specific deoxyribonuclease activity"/>
    <property type="evidence" value="ECO:0007669"/>
    <property type="project" value="InterPro"/>
</dbReference>
<dbReference type="GO" id="GO:0009307">
    <property type="term" value="P:DNA restriction-modification system"/>
    <property type="evidence" value="ECO:0007669"/>
    <property type="project" value="InterPro"/>
</dbReference>
<dbReference type="AlphaFoldDB" id="A0A6C0K068"/>
<dbReference type="InterPro" id="IPR011335">
    <property type="entry name" value="Restrct_endonuc-II-like"/>
</dbReference>
<dbReference type="GO" id="GO:0000287">
    <property type="term" value="F:magnesium ion binding"/>
    <property type="evidence" value="ECO:0007669"/>
    <property type="project" value="InterPro"/>
</dbReference>
<protein>
    <recommendedName>
        <fullName evidence="2">Restriction endonuclease</fullName>
    </recommendedName>
</protein>
<dbReference type="Gene3D" id="3.40.580.10">
    <property type="entry name" value="Eco RI Endonuclease, subunit A"/>
    <property type="match status" value="1"/>
</dbReference>
<reference evidence="1" key="1">
    <citation type="journal article" date="2020" name="Nature">
        <title>Giant virus diversity and host interactions through global metagenomics.</title>
        <authorList>
            <person name="Schulz F."/>
            <person name="Roux S."/>
            <person name="Paez-Espino D."/>
            <person name="Jungbluth S."/>
            <person name="Walsh D.A."/>
            <person name="Denef V.J."/>
            <person name="McMahon K.D."/>
            <person name="Konstantinidis K.T."/>
            <person name="Eloe-Fadrosh E.A."/>
            <person name="Kyrpides N.C."/>
            <person name="Woyke T."/>
        </authorList>
    </citation>
    <scope>NUCLEOTIDE SEQUENCE</scope>
    <source>
        <strain evidence="1">GVMAG-S-1101164-67</strain>
    </source>
</reference>
<accession>A0A6C0K068</accession>
<dbReference type="EMBL" id="MN740754">
    <property type="protein sequence ID" value="QHU10350.1"/>
    <property type="molecule type" value="Genomic_DNA"/>
</dbReference>
<name>A0A6C0K068_9ZZZZ</name>
<proteinExistence type="predicted"/>
<evidence type="ECO:0000313" key="1">
    <source>
        <dbReference type="EMBL" id="QHU10350.1"/>
    </source>
</evidence>
<dbReference type="Pfam" id="PF02963">
    <property type="entry name" value="EcoRI"/>
    <property type="match status" value="1"/>
</dbReference>
<dbReference type="InterPro" id="IPR004221">
    <property type="entry name" value="Restrct_endonuc_II_EcoRI"/>
</dbReference>
<dbReference type="GO" id="GO:0003677">
    <property type="term" value="F:DNA binding"/>
    <property type="evidence" value="ECO:0007669"/>
    <property type="project" value="InterPro"/>
</dbReference>